<proteinExistence type="predicted"/>
<organism evidence="1">
    <name type="scientific">Fusarium oxysporum (strain Fo5176)</name>
    <name type="common">Fusarium vascular wilt</name>
    <dbReference type="NCBI Taxonomy" id="660025"/>
    <lineage>
        <taxon>Eukaryota</taxon>
        <taxon>Fungi</taxon>
        <taxon>Dikarya</taxon>
        <taxon>Ascomycota</taxon>
        <taxon>Pezizomycotina</taxon>
        <taxon>Sordariomycetes</taxon>
        <taxon>Hypocreomycetidae</taxon>
        <taxon>Hypocreales</taxon>
        <taxon>Nectriaceae</taxon>
        <taxon>Fusarium</taxon>
        <taxon>Fusarium oxysporum species complex</taxon>
    </lineage>
</organism>
<dbReference type="AlphaFoldDB" id="F9G998"/>
<dbReference type="EMBL" id="AFQF01003722">
    <property type="protein sequence ID" value="EGU74267.1"/>
    <property type="molecule type" value="Genomic_DNA"/>
</dbReference>
<accession>F9G998</accession>
<evidence type="ECO:0000313" key="1">
    <source>
        <dbReference type="EMBL" id="EGU74267.1"/>
    </source>
</evidence>
<feature type="non-terminal residue" evidence="1">
    <location>
        <position position="1"/>
    </location>
</feature>
<protein>
    <submittedName>
        <fullName evidence="1">Uncharacterized protein</fullName>
    </submittedName>
</protein>
<sequence length="79" mass="9308">PPDVRTAWNWGLHVTSSCHRISIYSVNKTKERTKARLDEFEKKGIPFGPITVPLAFPSQSWDDYDKFWKEHDPRDAYDE</sequence>
<name>F9G998_FUSOF</name>
<reference evidence="1" key="1">
    <citation type="journal article" date="2012" name="Mol. Plant Microbe Interact.">
        <title>A highly conserved effector in Fusarium oxysporum is required for full virulence on Arabidopsis.</title>
        <authorList>
            <person name="Thatcher L.F."/>
            <person name="Gardiner D.M."/>
            <person name="Kazan K."/>
            <person name="Manners J."/>
        </authorList>
    </citation>
    <scope>NUCLEOTIDE SEQUENCE [LARGE SCALE GENOMIC DNA]</scope>
    <source>
        <strain evidence="1">Fo5176</strain>
    </source>
</reference>
<gene>
    <name evidence="1" type="ORF">FOXB_15230</name>
</gene>
<comment type="caution">
    <text evidence="1">The sequence shown here is derived from an EMBL/GenBank/DDBJ whole genome shotgun (WGS) entry which is preliminary data.</text>
</comment>